<gene>
    <name evidence="5" type="ORF">BUALT_Bualt08G0054600</name>
</gene>
<sequence>MLLSLTFPPKYRHRTTTALPPLLLKLCFSPSTAHQCHSLSAEELTFPTDPDATARLLSNCLSSDRHSDVLSILRRTPPCRAAVFYWNNLIKRSVSLQDQRNALHLFDEMRSLKWIPDEYTYPYVLKACGDLSVLVTGASVHGLALISGFTNSNVFVDNATIAMYGRCGANDKARQLFDEMLKRGVFDTISWNSIISIYVQSGDFRRALRMFEEMVSRGDIMLRADAVSLVNVLPACASAKSWRSGMEMHGYAIRRGLLEDVFVGNAIVDMYAKCGLMDGAKNVFDRMEMKDVVSWNALVTGYSQFGKFDDALGLFERMREKGIELNVVTWSAVIAGYAQRGLGYEALDVFREMIVSRSQPNAVTLVSVLSACAAVGALVQGKETHCYVIKEFLNLKGNDPGDEMMVINGLIDMYAKCKIFGIARAMFNSIEWKDRSVVTWTVMIGGYAQHGEASDALELFCEMVSNKCRIMPNGFTISCALVACARLGALRLGKEIHTYALRNRYEEAMLFISNCLIDMYAKSGDVDAARAVFNNMYHRNAVSWTSIMTGYGLHGRGEEALQIFEGMRKAGLAVDGVTFVVVLYACSHSGMVGKGLDYFNNMRNDFGIVPEVEHYACMVDLLGRAGRLNEAMKLIKDMPMQPNPIIWVALLSGCRLHGNVEIGEHAVNKLLELNFENDGLYTLLSNIYASARRWKDAAKIRLLMKNSGIRKRPGCSWVQGKKGTATFFVGDKSHPMTKEIYNLLDDLIYRIKIMGYVPETSFALHDVDDEEKGDLLLEHSEKLALAYGILTTAPGLPIRITKNLRVCGDCHTAFTYISRIVEHEIILRDSSRFHHFKNGSCSCKGYW</sequence>
<dbReference type="AlphaFoldDB" id="A0AAV6X4B8"/>
<dbReference type="PROSITE" id="PS51375">
    <property type="entry name" value="PPR"/>
    <property type="match status" value="6"/>
</dbReference>
<name>A0AAV6X4B8_9LAMI</name>
<feature type="repeat" description="PPR" evidence="3">
    <location>
        <begin position="326"/>
        <end position="360"/>
    </location>
</feature>
<dbReference type="FunFam" id="1.25.40.10:FF:000305">
    <property type="entry name" value="Pentatricopeptide repeat-containing protein mitochondrial"/>
    <property type="match status" value="1"/>
</dbReference>
<organism evidence="5 6">
    <name type="scientific">Buddleja alternifolia</name>
    <dbReference type="NCBI Taxonomy" id="168488"/>
    <lineage>
        <taxon>Eukaryota</taxon>
        <taxon>Viridiplantae</taxon>
        <taxon>Streptophyta</taxon>
        <taxon>Embryophyta</taxon>
        <taxon>Tracheophyta</taxon>
        <taxon>Spermatophyta</taxon>
        <taxon>Magnoliopsida</taxon>
        <taxon>eudicotyledons</taxon>
        <taxon>Gunneridae</taxon>
        <taxon>Pentapetalae</taxon>
        <taxon>asterids</taxon>
        <taxon>lamiids</taxon>
        <taxon>Lamiales</taxon>
        <taxon>Scrophulariaceae</taxon>
        <taxon>Buddlejeae</taxon>
        <taxon>Buddleja</taxon>
    </lineage>
</organism>
<evidence type="ECO:0000313" key="6">
    <source>
        <dbReference type="Proteomes" id="UP000826271"/>
    </source>
</evidence>
<dbReference type="Pfam" id="PF20431">
    <property type="entry name" value="E_motif"/>
    <property type="match status" value="1"/>
</dbReference>
<feature type="domain" description="DYW" evidence="4">
    <location>
        <begin position="755"/>
        <end position="847"/>
    </location>
</feature>
<comment type="similarity">
    <text evidence="1">Belongs to the PPR family. PCMP-H subfamily.</text>
</comment>
<feature type="repeat" description="PPR" evidence="3">
    <location>
        <begin position="260"/>
        <end position="290"/>
    </location>
</feature>
<evidence type="ECO:0000256" key="1">
    <source>
        <dbReference type="ARBA" id="ARBA00006643"/>
    </source>
</evidence>
<dbReference type="InterPro" id="IPR046849">
    <property type="entry name" value="E2_motif"/>
</dbReference>
<reference evidence="5" key="1">
    <citation type="submission" date="2019-10" db="EMBL/GenBank/DDBJ databases">
        <authorList>
            <person name="Zhang R."/>
            <person name="Pan Y."/>
            <person name="Wang J."/>
            <person name="Ma R."/>
            <person name="Yu S."/>
        </authorList>
    </citation>
    <scope>NUCLEOTIDE SEQUENCE</scope>
    <source>
        <strain evidence="5">LA-IB0</strain>
        <tissue evidence="5">Leaf</tissue>
    </source>
</reference>
<feature type="repeat" description="PPR" evidence="3">
    <location>
        <begin position="187"/>
        <end position="221"/>
    </location>
</feature>
<dbReference type="InterPro" id="IPR032867">
    <property type="entry name" value="DYW_dom"/>
</dbReference>
<dbReference type="Pfam" id="PF14432">
    <property type="entry name" value="DYW_deaminase"/>
    <property type="match status" value="1"/>
</dbReference>
<dbReference type="Pfam" id="PF20430">
    <property type="entry name" value="Eplus_motif"/>
    <property type="match status" value="1"/>
</dbReference>
<evidence type="ECO:0000259" key="4">
    <source>
        <dbReference type="Pfam" id="PF14432"/>
    </source>
</evidence>
<dbReference type="SUPFAM" id="SSF48452">
    <property type="entry name" value="TPR-like"/>
    <property type="match status" value="1"/>
</dbReference>
<protein>
    <recommendedName>
        <fullName evidence="4">DYW domain-containing protein</fullName>
    </recommendedName>
</protein>
<feature type="repeat" description="PPR" evidence="3">
    <location>
        <begin position="540"/>
        <end position="574"/>
    </location>
</feature>
<dbReference type="InterPro" id="IPR011990">
    <property type="entry name" value="TPR-like_helical_dom_sf"/>
</dbReference>
<dbReference type="EMBL" id="WHWC01000008">
    <property type="protein sequence ID" value="KAG8377646.1"/>
    <property type="molecule type" value="Genomic_DNA"/>
</dbReference>
<dbReference type="Pfam" id="PF13041">
    <property type="entry name" value="PPR_2"/>
    <property type="match status" value="3"/>
</dbReference>
<dbReference type="NCBIfam" id="TIGR00756">
    <property type="entry name" value="PPR"/>
    <property type="match status" value="8"/>
</dbReference>
<dbReference type="FunFam" id="1.25.40.10:FF:000348">
    <property type="entry name" value="Pentatricopeptide repeat-containing protein chloroplastic"/>
    <property type="match status" value="1"/>
</dbReference>
<dbReference type="InterPro" id="IPR002885">
    <property type="entry name" value="PPR_rpt"/>
</dbReference>
<dbReference type="GO" id="GO:0003723">
    <property type="term" value="F:RNA binding"/>
    <property type="evidence" value="ECO:0007669"/>
    <property type="project" value="InterPro"/>
</dbReference>
<keyword evidence="6" id="KW-1185">Reference proteome</keyword>
<dbReference type="PANTHER" id="PTHR47926:SF445">
    <property type="entry name" value="DYW DOMAIN-CONTAINING PROTEIN"/>
    <property type="match status" value="1"/>
</dbReference>
<evidence type="ECO:0000256" key="2">
    <source>
        <dbReference type="ARBA" id="ARBA00022737"/>
    </source>
</evidence>
<dbReference type="Proteomes" id="UP000826271">
    <property type="component" value="Unassembled WGS sequence"/>
</dbReference>
<feature type="repeat" description="PPR" evidence="3">
    <location>
        <begin position="436"/>
        <end position="470"/>
    </location>
</feature>
<dbReference type="PANTHER" id="PTHR47926">
    <property type="entry name" value="PENTATRICOPEPTIDE REPEAT-CONTAINING PROTEIN"/>
    <property type="match status" value="1"/>
</dbReference>
<keyword evidence="2" id="KW-0677">Repeat</keyword>
<evidence type="ECO:0000256" key="3">
    <source>
        <dbReference type="PROSITE-ProRule" id="PRU00708"/>
    </source>
</evidence>
<evidence type="ECO:0000313" key="5">
    <source>
        <dbReference type="EMBL" id="KAG8377646.1"/>
    </source>
</evidence>
<dbReference type="FunFam" id="1.25.40.10:FF:000344">
    <property type="entry name" value="Pentatricopeptide repeat-containing protein"/>
    <property type="match status" value="1"/>
</dbReference>
<dbReference type="GO" id="GO:0008270">
    <property type="term" value="F:zinc ion binding"/>
    <property type="evidence" value="ECO:0007669"/>
    <property type="project" value="InterPro"/>
</dbReference>
<feature type="repeat" description="PPR" evidence="3">
    <location>
        <begin position="291"/>
        <end position="325"/>
    </location>
</feature>
<dbReference type="Pfam" id="PF01535">
    <property type="entry name" value="PPR"/>
    <property type="match status" value="4"/>
</dbReference>
<proteinExistence type="inferred from homology"/>
<dbReference type="GO" id="GO:0009451">
    <property type="term" value="P:RNA modification"/>
    <property type="evidence" value="ECO:0007669"/>
    <property type="project" value="InterPro"/>
</dbReference>
<accession>A0AAV6X4B8</accession>
<dbReference type="InterPro" id="IPR046848">
    <property type="entry name" value="E_motif"/>
</dbReference>
<dbReference type="InterPro" id="IPR046960">
    <property type="entry name" value="PPR_At4g14850-like_plant"/>
</dbReference>
<comment type="caution">
    <text evidence="5">The sequence shown here is derived from an EMBL/GenBank/DDBJ whole genome shotgun (WGS) entry which is preliminary data.</text>
</comment>
<dbReference type="Gene3D" id="1.25.40.10">
    <property type="entry name" value="Tetratricopeptide repeat domain"/>
    <property type="match status" value="5"/>
</dbReference>